<dbReference type="Proteomes" id="UP001187734">
    <property type="component" value="Unassembled WGS sequence"/>
</dbReference>
<reference evidence="1" key="1">
    <citation type="submission" date="2018-03" db="EMBL/GenBank/DDBJ databases">
        <authorList>
            <person name="Guldener U."/>
        </authorList>
    </citation>
    <scope>NUCLEOTIDE SEQUENCE</scope>
</reference>
<accession>A0AAE8SIG6</accession>
<sequence length="9" mass="1138">MYVVVRKLM</sequence>
<organism evidence="1 2">
    <name type="scientific">Fusarium torulosum</name>
    <dbReference type="NCBI Taxonomy" id="33205"/>
    <lineage>
        <taxon>Eukaryota</taxon>
        <taxon>Fungi</taxon>
        <taxon>Dikarya</taxon>
        <taxon>Ascomycota</taxon>
        <taxon>Pezizomycotina</taxon>
        <taxon>Sordariomycetes</taxon>
        <taxon>Hypocreomycetidae</taxon>
        <taxon>Hypocreales</taxon>
        <taxon>Nectriaceae</taxon>
        <taxon>Fusarium</taxon>
    </lineage>
</organism>
<evidence type="ECO:0000313" key="1">
    <source>
        <dbReference type="EMBL" id="SPJ78100.1"/>
    </source>
</evidence>
<gene>
    <name evidence="1" type="ORF">FTOL_06489</name>
</gene>
<name>A0AAE8SIG6_9HYPO</name>
<dbReference type="EMBL" id="ONZP01000216">
    <property type="protein sequence ID" value="SPJ78100.1"/>
    <property type="molecule type" value="Genomic_DNA"/>
</dbReference>
<protein>
    <submittedName>
        <fullName evidence="1">Uncharacterized protein</fullName>
    </submittedName>
</protein>
<keyword evidence="2" id="KW-1185">Reference proteome</keyword>
<proteinExistence type="predicted"/>
<comment type="caution">
    <text evidence="1">The sequence shown here is derived from an EMBL/GenBank/DDBJ whole genome shotgun (WGS) entry which is preliminary data.</text>
</comment>
<evidence type="ECO:0000313" key="2">
    <source>
        <dbReference type="Proteomes" id="UP001187734"/>
    </source>
</evidence>